<dbReference type="Proteomes" id="UP000326678">
    <property type="component" value="Chromosome pGXM02"/>
</dbReference>
<evidence type="ECO:0000313" key="6">
    <source>
        <dbReference type="Proteomes" id="UP000326678"/>
    </source>
</evidence>
<dbReference type="GO" id="GO:0003824">
    <property type="term" value="F:catalytic activity"/>
    <property type="evidence" value="ECO:0007669"/>
    <property type="project" value="InterPro"/>
</dbReference>
<keyword evidence="6" id="KW-1185">Reference proteome</keyword>
<dbReference type="FunFam" id="1.10.1200.10:FF:000005">
    <property type="entry name" value="Nonribosomal peptide synthetase 1"/>
    <property type="match status" value="1"/>
</dbReference>
<dbReference type="RefSeq" id="WP_152592727.1">
    <property type="nucleotide sequence ID" value="NZ_CP045229.1"/>
</dbReference>
<comment type="cofactor">
    <cofactor evidence="1">
        <name>pantetheine 4'-phosphate</name>
        <dbReference type="ChEBI" id="CHEBI:47942"/>
    </cofactor>
</comment>
<dbReference type="PANTHER" id="PTHR45398">
    <property type="match status" value="1"/>
</dbReference>
<dbReference type="AlphaFoldDB" id="A0A5P8WIW1"/>
<dbReference type="GO" id="GO:0008610">
    <property type="term" value="P:lipid biosynthetic process"/>
    <property type="evidence" value="ECO:0007669"/>
    <property type="project" value="UniProtKB-ARBA"/>
</dbReference>
<dbReference type="InterPro" id="IPR023213">
    <property type="entry name" value="CAT-like_dom_sf"/>
</dbReference>
<evidence type="ECO:0000256" key="3">
    <source>
        <dbReference type="ARBA" id="ARBA00022553"/>
    </source>
</evidence>
<protein>
    <submittedName>
        <fullName evidence="5">Non-ribosomal peptide synthetase</fullName>
    </submittedName>
</protein>
<accession>A0A5P8WIW1</accession>
<reference evidence="5 6" key="1">
    <citation type="submission" date="2019-10" db="EMBL/GenBank/DDBJ databases">
        <title>Genomic and transcriptomic insights into the perfect genentic adaptation of a filamentous nitrogen-fixing cyanobacterium to rice fields.</title>
        <authorList>
            <person name="Chen Z."/>
        </authorList>
    </citation>
    <scope>NUCLEOTIDE SEQUENCE [LARGE SCALE GENOMIC DNA]</scope>
    <source>
        <strain evidence="5">CCNUC1</strain>
    </source>
</reference>
<dbReference type="InterPro" id="IPR036736">
    <property type="entry name" value="ACP-like_sf"/>
</dbReference>
<dbReference type="InterPro" id="IPR009081">
    <property type="entry name" value="PP-bd_ACP"/>
</dbReference>
<dbReference type="EMBL" id="CP045229">
    <property type="protein sequence ID" value="QFS52511.1"/>
    <property type="molecule type" value="Genomic_DNA"/>
</dbReference>
<dbReference type="CDD" id="cd19543">
    <property type="entry name" value="DCL_NRPS"/>
    <property type="match status" value="1"/>
</dbReference>
<sequence>MLVKQIEDFYPLSFMQQGMLFHSLLEPESGVYYEQFNYVVRGELNEENFKQAWQQVVDRHAVLRTAVIWQQLKTPIQVVYRHAKLVWQEQDWRNLTEETQKQKLEWLLQDYRDKGFNYAQAPLLYAALVRIADDVHYLVLNYHHLLLDAWSLFILIKDSLIIYEGLCQGKSVYIEPPRSFREYPALLQTQDLSESEKFWQQKLKGFTQPIRFRRNEQRRGHAEQRLTLSNTATEKLQSFVRQNKLTLNTLVQGAWAILLNLYSGQEDIVFGITISHRPVLLDGVEDMVGIFINTLPVRVNVDSNAQLLDWLRNLQAIQVEARQYEYHPLSSIQSLSEIAGGSRLFETLLIFENFPKDSWQLEVDLNVRYERYVGWTNYPLAIEALPGDQLYFQVKYDYEYFDDNTIIKLLENFRQLLDAIVSLPERRIKDLLLMWQAEQLPLGLELLEAKESNLKTETSQILPQTEVEQQIAEIWKEILQLDTVGIYDNFFDIGGQSLLVFQMLSKFEEQFGYQFTLLDYFKYPTIHALAKYVSQQQAQMPPQYSDKQTALLNARRDAVKKRRQVKS</sequence>
<dbReference type="SUPFAM" id="SSF47336">
    <property type="entry name" value="ACP-like"/>
    <property type="match status" value="1"/>
</dbReference>
<dbReference type="KEGG" id="nsh:GXM_10266"/>
<name>A0A5P8WIW1_9NOSO</name>
<proteinExistence type="predicted"/>
<dbReference type="PROSITE" id="PS50075">
    <property type="entry name" value="CARRIER"/>
    <property type="match status" value="1"/>
</dbReference>
<dbReference type="Gene3D" id="1.10.1200.10">
    <property type="entry name" value="ACP-like"/>
    <property type="match status" value="1"/>
</dbReference>
<evidence type="ECO:0000313" key="5">
    <source>
        <dbReference type="EMBL" id="QFS52511.1"/>
    </source>
</evidence>
<gene>
    <name evidence="5" type="ORF">GXM_10266</name>
</gene>
<keyword evidence="3" id="KW-0597">Phosphoprotein</keyword>
<dbReference type="Pfam" id="PF00668">
    <property type="entry name" value="Condensation"/>
    <property type="match status" value="1"/>
</dbReference>
<feature type="domain" description="Carrier" evidence="4">
    <location>
        <begin position="462"/>
        <end position="537"/>
    </location>
</feature>
<dbReference type="PANTHER" id="PTHR45398:SF1">
    <property type="entry name" value="ENZYME, PUTATIVE (JCVI)-RELATED"/>
    <property type="match status" value="1"/>
</dbReference>
<organism evidence="5 6">
    <name type="scientific">Nostoc sphaeroides CCNUC1</name>
    <dbReference type="NCBI Taxonomy" id="2653204"/>
    <lineage>
        <taxon>Bacteria</taxon>
        <taxon>Bacillati</taxon>
        <taxon>Cyanobacteriota</taxon>
        <taxon>Cyanophyceae</taxon>
        <taxon>Nostocales</taxon>
        <taxon>Nostocaceae</taxon>
        <taxon>Nostoc</taxon>
    </lineage>
</organism>
<evidence type="ECO:0000259" key="4">
    <source>
        <dbReference type="PROSITE" id="PS50075"/>
    </source>
</evidence>
<dbReference type="Gene3D" id="3.30.559.30">
    <property type="entry name" value="Nonribosomal peptide synthetase, condensation domain"/>
    <property type="match status" value="1"/>
</dbReference>
<evidence type="ECO:0000256" key="2">
    <source>
        <dbReference type="ARBA" id="ARBA00022450"/>
    </source>
</evidence>
<dbReference type="Gene3D" id="3.30.559.10">
    <property type="entry name" value="Chloramphenicol acetyltransferase-like domain"/>
    <property type="match status" value="1"/>
</dbReference>
<keyword evidence="2" id="KW-0596">Phosphopantetheine</keyword>
<dbReference type="InterPro" id="IPR001242">
    <property type="entry name" value="Condensation_dom"/>
</dbReference>
<dbReference type="SUPFAM" id="SSF52777">
    <property type="entry name" value="CoA-dependent acyltransferases"/>
    <property type="match status" value="2"/>
</dbReference>
<evidence type="ECO:0000256" key="1">
    <source>
        <dbReference type="ARBA" id="ARBA00001957"/>
    </source>
</evidence>
<dbReference type="Pfam" id="PF00550">
    <property type="entry name" value="PP-binding"/>
    <property type="match status" value="1"/>
</dbReference>